<dbReference type="GO" id="GO:0000049">
    <property type="term" value="F:tRNA binding"/>
    <property type="evidence" value="ECO:0007669"/>
    <property type="project" value="UniProtKB-UniRule"/>
</dbReference>
<dbReference type="InterPro" id="IPR041872">
    <property type="entry name" value="Anticodon_Met"/>
</dbReference>
<dbReference type="InterPro" id="IPR012340">
    <property type="entry name" value="NA-bd_OB-fold"/>
</dbReference>
<evidence type="ECO:0000256" key="5">
    <source>
        <dbReference type="ARBA" id="ARBA00022490"/>
    </source>
</evidence>
<evidence type="ECO:0000256" key="6">
    <source>
        <dbReference type="ARBA" id="ARBA00022555"/>
    </source>
</evidence>
<feature type="compositionally biased region" description="Basic and acidic residues" evidence="17">
    <location>
        <begin position="547"/>
        <end position="557"/>
    </location>
</feature>
<dbReference type="PRINTS" id="PR01041">
    <property type="entry name" value="TRNASYNTHMET"/>
</dbReference>
<dbReference type="Pfam" id="PF09334">
    <property type="entry name" value="tRNA-synt_1g"/>
    <property type="match status" value="1"/>
</dbReference>
<dbReference type="NCBIfam" id="TIGR00398">
    <property type="entry name" value="metG"/>
    <property type="match status" value="1"/>
</dbReference>
<comment type="similarity">
    <text evidence="3 16">Belongs to the class-I aminoacyl-tRNA synthetase family. MetG type 1 subfamily.</text>
</comment>
<keyword evidence="14 16" id="KW-0030">Aminoacyl-tRNA synthetase</keyword>
<organism evidence="19 20">
    <name type="scientific">Leptospira congkakensis</name>
    <dbReference type="NCBI Taxonomy" id="2484932"/>
    <lineage>
        <taxon>Bacteria</taxon>
        <taxon>Pseudomonadati</taxon>
        <taxon>Spirochaetota</taxon>
        <taxon>Spirochaetia</taxon>
        <taxon>Leptospirales</taxon>
        <taxon>Leptospiraceae</taxon>
        <taxon>Leptospira</taxon>
    </lineage>
</organism>
<dbReference type="GO" id="GO:0005524">
    <property type="term" value="F:ATP binding"/>
    <property type="evidence" value="ECO:0007669"/>
    <property type="project" value="UniProtKB-UniRule"/>
</dbReference>
<evidence type="ECO:0000256" key="15">
    <source>
        <dbReference type="ARBA" id="ARBA00047364"/>
    </source>
</evidence>
<dbReference type="FunFam" id="2.20.28.20:FF:000001">
    <property type="entry name" value="Methionine--tRNA ligase"/>
    <property type="match status" value="1"/>
</dbReference>
<evidence type="ECO:0000256" key="14">
    <source>
        <dbReference type="ARBA" id="ARBA00023146"/>
    </source>
</evidence>
<evidence type="ECO:0000256" key="11">
    <source>
        <dbReference type="ARBA" id="ARBA00022840"/>
    </source>
</evidence>
<dbReference type="InterPro" id="IPR033911">
    <property type="entry name" value="MetRS_core"/>
</dbReference>
<dbReference type="NCBIfam" id="NF001100">
    <property type="entry name" value="PRK00133.1"/>
    <property type="match status" value="1"/>
</dbReference>
<dbReference type="SUPFAM" id="SSF57770">
    <property type="entry name" value="Methionyl-tRNA synthetase (MetRS), Zn-domain"/>
    <property type="match status" value="1"/>
</dbReference>
<keyword evidence="10 16" id="KW-0862">Zinc</keyword>
<dbReference type="PROSITE" id="PS50886">
    <property type="entry name" value="TRBD"/>
    <property type="match status" value="1"/>
</dbReference>
<dbReference type="PANTHER" id="PTHR45765:SF1">
    <property type="entry name" value="METHIONINE--TRNA LIGASE, CYTOPLASMIC"/>
    <property type="match status" value="1"/>
</dbReference>
<dbReference type="InterPro" id="IPR015413">
    <property type="entry name" value="Methionyl/Leucyl_tRNA_Synth"/>
</dbReference>
<feature type="short sequence motif" description="'HIGH' region" evidence="16">
    <location>
        <begin position="12"/>
        <end position="22"/>
    </location>
</feature>
<keyword evidence="6 16" id="KW-0820">tRNA-binding</keyword>
<dbReference type="SUPFAM" id="SSF52374">
    <property type="entry name" value="Nucleotidylyl transferase"/>
    <property type="match status" value="1"/>
</dbReference>
<dbReference type="AlphaFoldDB" id="A0A4Z1ABB8"/>
<reference evidence="19" key="1">
    <citation type="journal article" date="2019" name="PLoS Negl. Trop. Dis.">
        <title>Revisiting the worldwide diversity of Leptospira species in the environment.</title>
        <authorList>
            <person name="Vincent A.T."/>
            <person name="Schiettekatte O."/>
            <person name="Bourhy P."/>
            <person name="Veyrier F.J."/>
            <person name="Picardeau M."/>
        </authorList>
    </citation>
    <scope>NUCLEOTIDE SEQUENCE [LARGE SCALE GENOMIC DNA]</scope>
    <source>
        <strain evidence="19">201702422</strain>
    </source>
</reference>
<dbReference type="InterPro" id="IPR029038">
    <property type="entry name" value="MetRS_Zn"/>
</dbReference>
<dbReference type="InterPro" id="IPR004495">
    <property type="entry name" value="Met-tRNA-synth_bsu_C"/>
</dbReference>
<evidence type="ECO:0000256" key="17">
    <source>
        <dbReference type="SAM" id="MobiDB-lite"/>
    </source>
</evidence>
<feature type="short sequence motif" description="'KMSKS' region" evidence="16">
    <location>
        <begin position="327"/>
        <end position="331"/>
    </location>
</feature>
<feature type="binding site" evidence="16">
    <location>
        <position position="156"/>
    </location>
    <ligand>
        <name>Zn(2+)</name>
        <dbReference type="ChEBI" id="CHEBI:29105"/>
    </ligand>
</feature>
<evidence type="ECO:0000256" key="4">
    <source>
        <dbReference type="ARBA" id="ARBA00011738"/>
    </source>
</evidence>
<dbReference type="GO" id="GO:0006431">
    <property type="term" value="P:methionyl-tRNA aminoacylation"/>
    <property type="evidence" value="ECO:0007669"/>
    <property type="project" value="UniProtKB-UniRule"/>
</dbReference>
<keyword evidence="11 16" id="KW-0067">ATP-binding</keyword>
<evidence type="ECO:0000256" key="12">
    <source>
        <dbReference type="ARBA" id="ARBA00022884"/>
    </source>
</evidence>
<dbReference type="Pfam" id="PF01588">
    <property type="entry name" value="tRNA_bind"/>
    <property type="match status" value="1"/>
</dbReference>
<evidence type="ECO:0000259" key="18">
    <source>
        <dbReference type="PROSITE" id="PS50886"/>
    </source>
</evidence>
<evidence type="ECO:0000256" key="2">
    <source>
        <dbReference type="ARBA" id="ARBA00004496"/>
    </source>
</evidence>
<protein>
    <recommendedName>
        <fullName evidence="16">Methionine--tRNA ligase</fullName>
        <ecNumber evidence="16">6.1.1.10</ecNumber>
    </recommendedName>
    <alternativeName>
        <fullName evidence="16">Methionyl-tRNA synthetase</fullName>
        <shortName evidence="16">MetRS</shortName>
    </alternativeName>
</protein>
<accession>A0A4Z1ABB8</accession>
<evidence type="ECO:0000256" key="7">
    <source>
        <dbReference type="ARBA" id="ARBA00022598"/>
    </source>
</evidence>
<feature type="binding site" evidence="16">
    <location>
        <position position="330"/>
    </location>
    <ligand>
        <name>ATP</name>
        <dbReference type="ChEBI" id="CHEBI:30616"/>
    </ligand>
</feature>
<feature type="binding site" evidence="16">
    <location>
        <position position="143"/>
    </location>
    <ligand>
        <name>Zn(2+)</name>
        <dbReference type="ChEBI" id="CHEBI:29105"/>
    </ligand>
</feature>
<feature type="binding site" evidence="16">
    <location>
        <position position="159"/>
    </location>
    <ligand>
        <name>Zn(2+)</name>
        <dbReference type="ChEBI" id="CHEBI:29105"/>
    </ligand>
</feature>
<comment type="caution">
    <text evidence="19">The sequence shown here is derived from an EMBL/GenBank/DDBJ whole genome shotgun (WGS) entry which is preliminary data.</text>
</comment>
<dbReference type="Gene3D" id="2.40.50.140">
    <property type="entry name" value="Nucleic acid-binding proteins"/>
    <property type="match status" value="1"/>
</dbReference>
<dbReference type="InterPro" id="IPR014729">
    <property type="entry name" value="Rossmann-like_a/b/a_fold"/>
</dbReference>
<comment type="cofactor">
    <cofactor evidence="16">
        <name>Zn(2+)</name>
        <dbReference type="ChEBI" id="CHEBI:29105"/>
    </cofactor>
    <text evidence="16">Binds 1 zinc ion per subunit.</text>
</comment>
<sequence length="681" mass="76527">MPKNILVTSALPYANGSIHLGHVLEAVQTDIWVRFQKLVGNNCYLFCADDTHGTPIMIAAKKAGKTPESMIEEVQKEHYRDLSSFGVSYDNYYTTNSEENKKLSESIYLTLKKKGHIAARNIEQSYCEHDKMFLPDRFIKGTCPKCGAKDQYGDSCEVCGSSYTPKDLKDSYCSICGTTPVLKESKHLFFKLQDFQSQLQTWIEEGSRMNEGAQKKLKEWFTSGLQEWDISRDGPYFGFAIPEEENKYFYVWLDAPIGYMASALNFLKDEKKFNEFWKDGKGEIVHFIGKDILYFHGLFWPAMLMGADYQTPSQLNVHGFLTVNGEKMSKSRGTFVNASTFAKYLDVEHFRFYLACRLGSGMEDVDISFDDFVSRVNSDLIGNLVNLVSRVSTSILDKMDRKLGSLSAEGKSLVSELLSKEEEIREAYESRNYSKVMREITGLGDKVNKYVNDYAPWNLIKTDVEKAREVVTTSLNCAKILFTYLAPVTPKIASSVAHLFQVENLSFLNLKETLEGKVLGPYQMLSKRVEEKNISLMIEETKEAFLKANPEKSKSEPNKSTTSESSASTVSEDGFITIDELSKVELRVGLILEANPVEGADKLLFVKVNLGDKGIKNVFAGIKASYTAEELVGKKVVVVANLKPRQMKFGLSEAMLLASGKDKTLSLFVPDRDANPGDLLK</sequence>
<dbReference type="OrthoDB" id="9810191at2"/>
<dbReference type="PROSITE" id="PS00178">
    <property type="entry name" value="AA_TRNA_LIGASE_I"/>
    <property type="match status" value="1"/>
</dbReference>
<evidence type="ECO:0000313" key="20">
    <source>
        <dbReference type="Proteomes" id="UP000298263"/>
    </source>
</evidence>
<gene>
    <name evidence="16" type="primary">metG</name>
    <name evidence="19" type="ORF">EHQ69_04225</name>
</gene>
<comment type="subunit">
    <text evidence="4 16">Homodimer.</text>
</comment>
<keyword evidence="20" id="KW-1185">Reference proteome</keyword>
<comment type="subcellular location">
    <subcellularLocation>
        <location evidence="2 16">Cytoplasm</location>
    </subcellularLocation>
</comment>
<comment type="function">
    <text evidence="1 16">Is required not only for elongation of protein synthesis but also for the initiation of all mRNA translation through initiator tRNA(fMet) aminoacylation.</text>
</comment>
<evidence type="ECO:0000256" key="10">
    <source>
        <dbReference type="ARBA" id="ARBA00022833"/>
    </source>
</evidence>
<evidence type="ECO:0000256" key="3">
    <source>
        <dbReference type="ARBA" id="ARBA00008258"/>
    </source>
</evidence>
<proteinExistence type="inferred from homology"/>
<dbReference type="InterPro" id="IPR002547">
    <property type="entry name" value="tRNA-bd_dom"/>
</dbReference>
<dbReference type="FunFam" id="2.40.50.140:FF:000042">
    <property type="entry name" value="Methionine--tRNA ligase"/>
    <property type="match status" value="1"/>
</dbReference>
<dbReference type="SUPFAM" id="SSF47323">
    <property type="entry name" value="Anticodon-binding domain of a subclass of class I aminoacyl-tRNA synthetases"/>
    <property type="match status" value="1"/>
</dbReference>
<name>A0A4Z1ABB8_9LEPT</name>
<evidence type="ECO:0000256" key="8">
    <source>
        <dbReference type="ARBA" id="ARBA00022723"/>
    </source>
</evidence>
<dbReference type="Pfam" id="PF19303">
    <property type="entry name" value="Anticodon_3"/>
    <property type="match status" value="1"/>
</dbReference>
<evidence type="ECO:0000313" key="19">
    <source>
        <dbReference type="EMBL" id="TGL93700.1"/>
    </source>
</evidence>
<dbReference type="HAMAP" id="MF_00098">
    <property type="entry name" value="Met_tRNA_synth_type1"/>
    <property type="match status" value="1"/>
</dbReference>
<dbReference type="Gene3D" id="1.10.730.10">
    <property type="entry name" value="Isoleucyl-tRNA Synthetase, Domain 1"/>
    <property type="match status" value="1"/>
</dbReference>
<dbReference type="RefSeq" id="WP_135588249.1">
    <property type="nucleotide sequence ID" value="NZ_RQGO01000019.1"/>
</dbReference>
<keyword evidence="5 16" id="KW-0963">Cytoplasm</keyword>
<dbReference type="CDD" id="cd02800">
    <property type="entry name" value="tRNA_bind_EcMetRS_like"/>
    <property type="match status" value="1"/>
</dbReference>
<evidence type="ECO:0000256" key="16">
    <source>
        <dbReference type="HAMAP-Rule" id="MF_00098"/>
    </source>
</evidence>
<dbReference type="EC" id="6.1.1.10" evidence="16"/>
<evidence type="ECO:0000256" key="9">
    <source>
        <dbReference type="ARBA" id="ARBA00022741"/>
    </source>
</evidence>
<dbReference type="InterPro" id="IPR014758">
    <property type="entry name" value="Met-tRNA_synth"/>
</dbReference>
<keyword evidence="7 16" id="KW-0436">Ligase</keyword>
<dbReference type="PANTHER" id="PTHR45765">
    <property type="entry name" value="METHIONINE--TRNA LIGASE"/>
    <property type="match status" value="1"/>
</dbReference>
<keyword evidence="12 16" id="KW-0694">RNA-binding</keyword>
<comment type="catalytic activity">
    <reaction evidence="15 16">
        <text>tRNA(Met) + L-methionine + ATP = L-methionyl-tRNA(Met) + AMP + diphosphate</text>
        <dbReference type="Rhea" id="RHEA:13481"/>
        <dbReference type="Rhea" id="RHEA-COMP:9667"/>
        <dbReference type="Rhea" id="RHEA-COMP:9698"/>
        <dbReference type="ChEBI" id="CHEBI:30616"/>
        <dbReference type="ChEBI" id="CHEBI:33019"/>
        <dbReference type="ChEBI" id="CHEBI:57844"/>
        <dbReference type="ChEBI" id="CHEBI:78442"/>
        <dbReference type="ChEBI" id="CHEBI:78530"/>
        <dbReference type="ChEBI" id="CHEBI:456215"/>
        <dbReference type="EC" id="6.1.1.10"/>
    </reaction>
</comment>
<dbReference type="InterPro" id="IPR009080">
    <property type="entry name" value="tRNAsynth_Ia_anticodon-bd"/>
</dbReference>
<feature type="region of interest" description="Disordered" evidence="17">
    <location>
        <begin position="547"/>
        <end position="567"/>
    </location>
</feature>
<dbReference type="CDD" id="cd00814">
    <property type="entry name" value="MetRS_core"/>
    <property type="match status" value="1"/>
</dbReference>
<evidence type="ECO:0000256" key="1">
    <source>
        <dbReference type="ARBA" id="ARBA00003314"/>
    </source>
</evidence>
<keyword evidence="9 16" id="KW-0547">Nucleotide-binding</keyword>
<evidence type="ECO:0000256" key="13">
    <source>
        <dbReference type="ARBA" id="ARBA00022917"/>
    </source>
</evidence>
<dbReference type="InterPro" id="IPR023458">
    <property type="entry name" value="Met-tRNA_ligase_1"/>
</dbReference>
<dbReference type="Gene3D" id="3.40.50.620">
    <property type="entry name" value="HUPs"/>
    <property type="match status" value="1"/>
</dbReference>
<dbReference type="Gene3D" id="2.20.28.20">
    <property type="entry name" value="Methionyl-tRNA synthetase, Zn-domain"/>
    <property type="match status" value="1"/>
</dbReference>
<dbReference type="EMBL" id="RQGP01000010">
    <property type="protein sequence ID" value="TGL93700.1"/>
    <property type="molecule type" value="Genomic_DNA"/>
</dbReference>
<dbReference type="Proteomes" id="UP000298263">
    <property type="component" value="Unassembled WGS sequence"/>
</dbReference>
<dbReference type="SUPFAM" id="SSF50249">
    <property type="entry name" value="Nucleic acid-binding proteins"/>
    <property type="match status" value="1"/>
</dbReference>
<feature type="binding site" evidence="16">
    <location>
        <position position="146"/>
    </location>
    <ligand>
        <name>Zn(2+)</name>
        <dbReference type="ChEBI" id="CHEBI:29105"/>
    </ligand>
</feature>
<keyword evidence="13 16" id="KW-0648">Protein biosynthesis</keyword>
<dbReference type="GO" id="GO:0004825">
    <property type="term" value="F:methionine-tRNA ligase activity"/>
    <property type="evidence" value="ECO:0007669"/>
    <property type="project" value="UniProtKB-UniRule"/>
</dbReference>
<keyword evidence="8 16" id="KW-0479">Metal-binding</keyword>
<dbReference type="GO" id="GO:0046872">
    <property type="term" value="F:metal ion binding"/>
    <property type="evidence" value="ECO:0007669"/>
    <property type="project" value="UniProtKB-KW"/>
</dbReference>
<feature type="domain" description="TRNA-binding" evidence="18">
    <location>
        <begin position="580"/>
        <end position="681"/>
    </location>
</feature>
<dbReference type="GO" id="GO:0005829">
    <property type="term" value="C:cytosol"/>
    <property type="evidence" value="ECO:0007669"/>
    <property type="project" value="TreeGrafter"/>
</dbReference>
<dbReference type="InterPro" id="IPR001412">
    <property type="entry name" value="aa-tRNA-synth_I_CS"/>
</dbReference>